<evidence type="ECO:0000313" key="1">
    <source>
        <dbReference type="EnsemblMetazoa" id="PPAI002118-PA"/>
    </source>
</evidence>
<dbReference type="Proteomes" id="UP000092462">
    <property type="component" value="Unassembled WGS sequence"/>
</dbReference>
<dbReference type="EMBL" id="AJVK01023958">
    <property type="status" value="NOT_ANNOTATED_CDS"/>
    <property type="molecule type" value="Genomic_DNA"/>
</dbReference>
<dbReference type="VEuPathDB" id="VectorBase:PPAPM1_003458"/>
<organism evidence="1 2">
    <name type="scientific">Phlebotomus papatasi</name>
    <name type="common">Sandfly</name>
    <dbReference type="NCBI Taxonomy" id="29031"/>
    <lineage>
        <taxon>Eukaryota</taxon>
        <taxon>Metazoa</taxon>
        <taxon>Ecdysozoa</taxon>
        <taxon>Arthropoda</taxon>
        <taxon>Hexapoda</taxon>
        <taxon>Insecta</taxon>
        <taxon>Pterygota</taxon>
        <taxon>Neoptera</taxon>
        <taxon>Endopterygota</taxon>
        <taxon>Diptera</taxon>
        <taxon>Nematocera</taxon>
        <taxon>Psychodoidea</taxon>
        <taxon>Psychodidae</taxon>
        <taxon>Phlebotomus</taxon>
        <taxon>Phlebotomus</taxon>
    </lineage>
</organism>
<evidence type="ECO:0000313" key="2">
    <source>
        <dbReference type="Proteomes" id="UP000092462"/>
    </source>
</evidence>
<protein>
    <submittedName>
        <fullName evidence="1">Uncharacterized protein</fullName>
    </submittedName>
</protein>
<name>A0A1B0GM49_PHLPP</name>
<keyword evidence="2" id="KW-1185">Reference proteome</keyword>
<reference evidence="1" key="1">
    <citation type="submission" date="2022-08" db="UniProtKB">
        <authorList>
            <consortium name="EnsemblMetazoa"/>
        </authorList>
    </citation>
    <scope>IDENTIFICATION</scope>
    <source>
        <strain evidence="1">Israel</strain>
    </source>
</reference>
<dbReference type="AlphaFoldDB" id="A0A1B0GM49"/>
<proteinExistence type="predicted"/>
<dbReference type="EnsemblMetazoa" id="PPAI002118-RA">
    <property type="protein sequence ID" value="PPAI002118-PA"/>
    <property type="gene ID" value="PPAI002118"/>
</dbReference>
<sequence length="305" mass="33679">DHLANFFSAGGASQISSSNRVEVFANPDKEKRSKLEEATPALSSKENVDLRVVRFDAASQKTISDKYIKQDSTILPSVDINDHQYNRYLPLKINGAHFPIPQELTGKKISSVVVLAPVDNLQTVEDPEDGRFERDVIDAKQVRFLAGDALKQLIKKPSQENFKKWLDKEATTDVEFQSVVLLVTRNPQNNTDKEIFMYDIASKTVNRLSGELSSAFVNVAEANAATEDIDKATVVDSGIIQQMDSEGTPEEDTIEESTTPFPTDDPMESAASDIIESRAEPDIILDDPSDMHDVVISSGYSVIKS</sequence>
<accession>A0A1B0GM49</accession>
<dbReference type="VEuPathDB" id="VectorBase:PPAI002118"/>